<dbReference type="AlphaFoldDB" id="A0AAD7R478"/>
<evidence type="ECO:0000313" key="7">
    <source>
        <dbReference type="Proteomes" id="UP001221898"/>
    </source>
</evidence>
<gene>
    <name evidence="6" type="ORF">AAFF_G00042600</name>
</gene>
<dbReference type="GO" id="GO:0005737">
    <property type="term" value="C:cytoplasm"/>
    <property type="evidence" value="ECO:0007669"/>
    <property type="project" value="UniProtKB-ARBA"/>
</dbReference>
<evidence type="ECO:0000313" key="6">
    <source>
        <dbReference type="EMBL" id="KAJ8358039.1"/>
    </source>
</evidence>
<keyword evidence="1" id="KW-0479">Metal-binding</keyword>
<sequence>QGASSAAGTGGTGGRASDSSFTQTNCSFTQTEVKEVHILEPRTREALQHYCQLTLDPNTAHRHLRLSKLNRKVTREREIQSYPGHPERFDEYAQVLCREGLSGRSYWETKWSGAVVSIAVSYKEISRKGLGDACALGFNDKSWSLECSHSSYCFRHNSKITKLPARPSSRIGVYLDHGAGTLSFYNISDTMTLLHRVQTTFTQPLYPGFWLPCPGGSVKLCDLG</sequence>
<accession>A0AAD7R478</accession>
<evidence type="ECO:0000256" key="3">
    <source>
        <dbReference type="ARBA" id="ARBA00022833"/>
    </source>
</evidence>
<keyword evidence="7" id="KW-1185">Reference proteome</keyword>
<comment type="caution">
    <text evidence="6">The sequence shown here is derived from an EMBL/GenBank/DDBJ whole genome shotgun (WGS) entry which is preliminary data.</text>
</comment>
<dbReference type="InterPro" id="IPR006574">
    <property type="entry name" value="PRY"/>
</dbReference>
<dbReference type="InterPro" id="IPR001870">
    <property type="entry name" value="B30.2/SPRY"/>
</dbReference>
<feature type="region of interest" description="Disordered" evidence="4">
    <location>
        <begin position="1"/>
        <end position="23"/>
    </location>
</feature>
<dbReference type="Gene3D" id="2.60.120.920">
    <property type="match status" value="1"/>
</dbReference>
<dbReference type="Pfam" id="PF00622">
    <property type="entry name" value="SPRY"/>
    <property type="match status" value="1"/>
</dbReference>
<feature type="domain" description="B30.2/SPRY" evidence="5">
    <location>
        <begin position="33"/>
        <end position="224"/>
    </location>
</feature>
<keyword evidence="2" id="KW-0863">Zinc-finger</keyword>
<dbReference type="PANTHER" id="PTHR25465:SF5">
    <property type="entry name" value="E3 UBIQUITIN_ISG15 LIGASE TRIM25-RELATED"/>
    <property type="match status" value="1"/>
</dbReference>
<evidence type="ECO:0000256" key="4">
    <source>
        <dbReference type="SAM" id="MobiDB-lite"/>
    </source>
</evidence>
<reference evidence="6" key="1">
    <citation type="journal article" date="2023" name="Science">
        <title>Genome structures resolve the early diversification of teleost fishes.</title>
        <authorList>
            <person name="Parey E."/>
            <person name="Louis A."/>
            <person name="Montfort J."/>
            <person name="Bouchez O."/>
            <person name="Roques C."/>
            <person name="Iampietro C."/>
            <person name="Lluch J."/>
            <person name="Castinel A."/>
            <person name="Donnadieu C."/>
            <person name="Desvignes T."/>
            <person name="Floi Bucao C."/>
            <person name="Jouanno E."/>
            <person name="Wen M."/>
            <person name="Mejri S."/>
            <person name="Dirks R."/>
            <person name="Jansen H."/>
            <person name="Henkel C."/>
            <person name="Chen W.J."/>
            <person name="Zahm M."/>
            <person name="Cabau C."/>
            <person name="Klopp C."/>
            <person name="Thompson A.W."/>
            <person name="Robinson-Rechavi M."/>
            <person name="Braasch I."/>
            <person name="Lecointre G."/>
            <person name="Bobe J."/>
            <person name="Postlethwait J.H."/>
            <person name="Berthelot C."/>
            <person name="Roest Crollius H."/>
            <person name="Guiguen Y."/>
        </authorList>
    </citation>
    <scope>NUCLEOTIDE SEQUENCE</scope>
    <source>
        <strain evidence="6">NC1722</strain>
    </source>
</reference>
<dbReference type="GO" id="GO:0008270">
    <property type="term" value="F:zinc ion binding"/>
    <property type="evidence" value="ECO:0007669"/>
    <property type="project" value="UniProtKB-KW"/>
</dbReference>
<dbReference type="InterPro" id="IPR013320">
    <property type="entry name" value="ConA-like_dom_sf"/>
</dbReference>
<evidence type="ECO:0000256" key="2">
    <source>
        <dbReference type="ARBA" id="ARBA00022771"/>
    </source>
</evidence>
<feature type="non-terminal residue" evidence="6">
    <location>
        <position position="224"/>
    </location>
</feature>
<proteinExistence type="predicted"/>
<dbReference type="InterPro" id="IPR003879">
    <property type="entry name" value="Butyrophylin_SPRY"/>
</dbReference>
<dbReference type="InterPro" id="IPR051051">
    <property type="entry name" value="E3_ubiq-ligase_TRIM/RNF"/>
</dbReference>
<dbReference type="PROSITE" id="PS50188">
    <property type="entry name" value="B302_SPRY"/>
    <property type="match status" value="1"/>
</dbReference>
<dbReference type="Proteomes" id="UP001221898">
    <property type="component" value="Unassembled WGS sequence"/>
</dbReference>
<protein>
    <recommendedName>
        <fullName evidence="5">B30.2/SPRY domain-containing protein</fullName>
    </recommendedName>
</protein>
<dbReference type="InterPro" id="IPR003877">
    <property type="entry name" value="SPRY_dom"/>
</dbReference>
<dbReference type="FunFam" id="2.60.120.920:FF:000066">
    <property type="entry name" value="Si:ch211-208f21.3"/>
    <property type="match status" value="1"/>
</dbReference>
<dbReference type="Pfam" id="PF13765">
    <property type="entry name" value="PRY"/>
    <property type="match status" value="1"/>
</dbReference>
<dbReference type="InterPro" id="IPR043136">
    <property type="entry name" value="B30.2/SPRY_sf"/>
</dbReference>
<dbReference type="EMBL" id="JAINUG010001220">
    <property type="protein sequence ID" value="KAJ8358039.1"/>
    <property type="molecule type" value="Genomic_DNA"/>
</dbReference>
<dbReference type="CDD" id="cd16040">
    <property type="entry name" value="SPRY_PRY_SNTX"/>
    <property type="match status" value="1"/>
</dbReference>
<dbReference type="PRINTS" id="PR01407">
    <property type="entry name" value="BUTYPHLNCDUF"/>
</dbReference>
<evidence type="ECO:0000259" key="5">
    <source>
        <dbReference type="PROSITE" id="PS50188"/>
    </source>
</evidence>
<name>A0AAD7R478_9TELE</name>
<keyword evidence="3" id="KW-0862">Zinc</keyword>
<organism evidence="6 7">
    <name type="scientific">Aldrovandia affinis</name>
    <dbReference type="NCBI Taxonomy" id="143900"/>
    <lineage>
        <taxon>Eukaryota</taxon>
        <taxon>Metazoa</taxon>
        <taxon>Chordata</taxon>
        <taxon>Craniata</taxon>
        <taxon>Vertebrata</taxon>
        <taxon>Euteleostomi</taxon>
        <taxon>Actinopterygii</taxon>
        <taxon>Neopterygii</taxon>
        <taxon>Teleostei</taxon>
        <taxon>Notacanthiformes</taxon>
        <taxon>Halosauridae</taxon>
        <taxon>Aldrovandia</taxon>
    </lineage>
</organism>
<dbReference type="SMART" id="SM00589">
    <property type="entry name" value="PRY"/>
    <property type="match status" value="1"/>
</dbReference>
<evidence type="ECO:0000256" key="1">
    <source>
        <dbReference type="ARBA" id="ARBA00022723"/>
    </source>
</evidence>
<dbReference type="PANTHER" id="PTHR25465">
    <property type="entry name" value="B-BOX DOMAIN CONTAINING"/>
    <property type="match status" value="1"/>
</dbReference>
<dbReference type="SUPFAM" id="SSF49899">
    <property type="entry name" value="Concanavalin A-like lectins/glucanases"/>
    <property type="match status" value="1"/>
</dbReference>
<dbReference type="SMART" id="SM00449">
    <property type="entry name" value="SPRY"/>
    <property type="match status" value="1"/>
</dbReference>